<comment type="caution">
    <text evidence="1">The sequence shown here is derived from an EMBL/GenBank/DDBJ whole genome shotgun (WGS) entry which is preliminary data.</text>
</comment>
<organism evidence="1 2">
    <name type="scientific">Lithospermum erythrorhizon</name>
    <name type="common">Purple gromwell</name>
    <name type="synonym">Lithospermum officinale var. erythrorhizon</name>
    <dbReference type="NCBI Taxonomy" id="34254"/>
    <lineage>
        <taxon>Eukaryota</taxon>
        <taxon>Viridiplantae</taxon>
        <taxon>Streptophyta</taxon>
        <taxon>Embryophyta</taxon>
        <taxon>Tracheophyta</taxon>
        <taxon>Spermatophyta</taxon>
        <taxon>Magnoliopsida</taxon>
        <taxon>eudicotyledons</taxon>
        <taxon>Gunneridae</taxon>
        <taxon>Pentapetalae</taxon>
        <taxon>asterids</taxon>
        <taxon>lamiids</taxon>
        <taxon>Boraginales</taxon>
        <taxon>Boraginaceae</taxon>
        <taxon>Boraginoideae</taxon>
        <taxon>Lithospermeae</taxon>
        <taxon>Lithospermum</taxon>
    </lineage>
</organism>
<gene>
    <name evidence="1" type="ORF">LIER_13731</name>
</gene>
<accession>A0AAV3PWL7</accession>
<protein>
    <submittedName>
        <fullName evidence="1">Uncharacterized protein</fullName>
    </submittedName>
</protein>
<reference evidence="1 2" key="1">
    <citation type="submission" date="2024-01" db="EMBL/GenBank/DDBJ databases">
        <title>The complete chloroplast genome sequence of Lithospermum erythrorhizon: insights into the phylogenetic relationship among Boraginaceae species and the maternal lineages of purple gromwells.</title>
        <authorList>
            <person name="Okada T."/>
            <person name="Watanabe K."/>
        </authorList>
    </citation>
    <scope>NUCLEOTIDE SEQUENCE [LARGE SCALE GENOMIC DNA]</scope>
</reference>
<keyword evidence="2" id="KW-1185">Reference proteome</keyword>
<dbReference type="Proteomes" id="UP001454036">
    <property type="component" value="Unassembled WGS sequence"/>
</dbReference>
<sequence>MTDRYFSKKSDPPLYNDVKEERWFKGRYKEKPAIRKLAHIAGLFRNGTPVSIWYDKKEVRMVSVDANWNGEEGLWNNRNRRRYHPLCEESDNESENMIS</sequence>
<dbReference type="AlphaFoldDB" id="A0AAV3PWL7"/>
<proteinExistence type="predicted"/>
<evidence type="ECO:0000313" key="2">
    <source>
        <dbReference type="Proteomes" id="UP001454036"/>
    </source>
</evidence>
<dbReference type="EMBL" id="BAABME010002802">
    <property type="protein sequence ID" value="GAA0156179.1"/>
    <property type="molecule type" value="Genomic_DNA"/>
</dbReference>
<name>A0AAV3PWL7_LITER</name>
<evidence type="ECO:0000313" key="1">
    <source>
        <dbReference type="EMBL" id="GAA0156179.1"/>
    </source>
</evidence>